<name>A0A2N9JMZ8_9ACTN</name>
<dbReference type="EMBL" id="LT985188">
    <property type="protein sequence ID" value="SPD88982.1"/>
    <property type="molecule type" value="Genomic_DNA"/>
</dbReference>
<keyword evidence="2" id="KW-1185">Reference proteome</keyword>
<dbReference type="InterPro" id="IPR012675">
    <property type="entry name" value="Beta-grasp_dom_sf"/>
</dbReference>
<reference evidence="1 2" key="1">
    <citation type="submission" date="2018-02" db="EMBL/GenBank/DDBJ databases">
        <authorList>
            <person name="Cohen D.B."/>
            <person name="Kent A.D."/>
        </authorList>
    </citation>
    <scope>NUCLEOTIDE SEQUENCE [LARGE SCALE GENOMIC DNA]</scope>
    <source>
        <strain evidence="1">1</strain>
    </source>
</reference>
<dbReference type="OrthoDB" id="4331766at2"/>
<dbReference type="InterPro" id="IPR016155">
    <property type="entry name" value="Mopterin_synth/thiamin_S_b"/>
</dbReference>
<sequence>MKIRYFAGAAEAAGVTEETIESDFEVTVAELVDQLSADRERLAKVLAVSTLLIDGRPTHVRTEYVSPGAQIDVLPPFAGG</sequence>
<dbReference type="SUPFAM" id="SSF54285">
    <property type="entry name" value="MoaD/ThiS"/>
    <property type="match status" value="1"/>
</dbReference>
<evidence type="ECO:0000313" key="1">
    <source>
        <dbReference type="EMBL" id="SPD88982.1"/>
    </source>
</evidence>
<evidence type="ECO:0000313" key="2">
    <source>
        <dbReference type="Proteomes" id="UP000238164"/>
    </source>
</evidence>
<proteinExistence type="predicted"/>
<accession>A0A2N9JMZ8</accession>
<gene>
    <name evidence="1" type="ORF">MPLG2_3952</name>
</gene>
<dbReference type="AlphaFoldDB" id="A0A2N9JMZ8"/>
<dbReference type="Proteomes" id="UP000238164">
    <property type="component" value="Chromosome 1"/>
</dbReference>
<dbReference type="Gene3D" id="3.10.20.30">
    <property type="match status" value="1"/>
</dbReference>
<dbReference type="RefSeq" id="WP_105187370.1">
    <property type="nucleotide sequence ID" value="NZ_BAAAGO010000016.1"/>
</dbReference>
<dbReference type="KEGG" id="mgg:MPLG2_3952"/>
<dbReference type="Pfam" id="PF02597">
    <property type="entry name" value="ThiS"/>
    <property type="match status" value="1"/>
</dbReference>
<dbReference type="InterPro" id="IPR003749">
    <property type="entry name" value="ThiS/MoaD-like"/>
</dbReference>
<organism evidence="1 2">
    <name type="scientific">Micropruina glycogenica</name>
    <dbReference type="NCBI Taxonomy" id="75385"/>
    <lineage>
        <taxon>Bacteria</taxon>
        <taxon>Bacillati</taxon>
        <taxon>Actinomycetota</taxon>
        <taxon>Actinomycetes</taxon>
        <taxon>Propionibacteriales</taxon>
        <taxon>Nocardioidaceae</taxon>
        <taxon>Micropruina</taxon>
    </lineage>
</organism>
<protein>
    <submittedName>
        <fullName evidence="1">Molybdopterin synthase sulfur carrier subunit</fullName>
    </submittedName>
</protein>
<dbReference type="CDD" id="cd00754">
    <property type="entry name" value="Ubl_MoaD"/>
    <property type="match status" value="1"/>
</dbReference>